<evidence type="ECO:0000256" key="12">
    <source>
        <dbReference type="SAM" id="MobiDB-lite"/>
    </source>
</evidence>
<feature type="chain" id="PRO_5044738717" description="Translocon-associated protein subunit alpha" evidence="14">
    <location>
        <begin position="29"/>
        <end position="295"/>
    </location>
</feature>
<dbReference type="KEGG" id="hmg:100204271"/>
<gene>
    <name evidence="15" type="primary">SSR1</name>
</gene>
<feature type="transmembrane region" description="Helical" evidence="13">
    <location>
        <begin position="214"/>
        <end position="235"/>
    </location>
</feature>
<evidence type="ECO:0000256" key="13">
    <source>
        <dbReference type="SAM" id="Phobius"/>
    </source>
</evidence>
<proteinExistence type="evidence at transcript level"/>
<reference evidence="15" key="1">
    <citation type="journal article" date="2013" name="Genome Biol. Evol.">
        <title>Punctuated emergences of genetic and phenotypic innovations in eumetazoan, bilaterian, euteleostome, and hominidae ancestors.</title>
        <authorList>
            <person name="Wenger Y."/>
            <person name="Galliot B."/>
        </authorList>
    </citation>
    <scope>NUCLEOTIDE SEQUENCE</scope>
    <source>
        <tissue evidence="15">Whole animals</tissue>
    </source>
</reference>
<organism evidence="15">
    <name type="scientific">Hydra vulgaris</name>
    <name type="common">Hydra</name>
    <name type="synonym">Hydra attenuata</name>
    <dbReference type="NCBI Taxonomy" id="6087"/>
    <lineage>
        <taxon>Eukaryota</taxon>
        <taxon>Metazoa</taxon>
        <taxon>Cnidaria</taxon>
        <taxon>Hydrozoa</taxon>
        <taxon>Hydroidolina</taxon>
        <taxon>Anthoathecata</taxon>
        <taxon>Aplanulata</taxon>
        <taxon>Hydridae</taxon>
        <taxon>Hydra</taxon>
    </lineage>
</organism>
<comment type="function">
    <text evidence="9">TRAP proteins are part of a complex whose function is to bind calcium to the ER membrane and thereby regulate the retention of ER resident proteins. May be involved in the recycling of the translocation apparatus after completion of the translocation process or may function as a membrane-bound chaperone facilitating folding of translocated proteins.</text>
</comment>
<comment type="subcellular location">
    <subcellularLocation>
        <location evidence="1">Endoplasmic reticulum membrane</location>
        <topology evidence="1">Single-pass type I membrane protein</topology>
    </subcellularLocation>
</comment>
<feature type="compositionally biased region" description="Acidic residues" evidence="12">
    <location>
        <begin position="34"/>
        <end position="52"/>
    </location>
</feature>
<dbReference type="AlphaFoldDB" id="T2MG75"/>
<name>T2MG75_HYDVU</name>
<evidence type="ECO:0000256" key="8">
    <source>
        <dbReference type="ARBA" id="ARBA00023136"/>
    </source>
</evidence>
<feature type="region of interest" description="Disordered" evidence="12">
    <location>
        <begin position="271"/>
        <end position="295"/>
    </location>
</feature>
<keyword evidence="5 14" id="KW-0732">Signal</keyword>
<dbReference type="PANTHER" id="PTHR12924:SF0">
    <property type="entry name" value="TRANSLOCON-ASSOCIATED PROTEIN SUBUNIT ALPHA"/>
    <property type="match status" value="1"/>
</dbReference>
<evidence type="ECO:0000256" key="4">
    <source>
        <dbReference type="ARBA" id="ARBA00022692"/>
    </source>
</evidence>
<sequence>MFKLLSVLLVLGVLLFPTTLITINTVYAEEDPVDEEAATAADDEEVTTEEDTSDVKVEPEPETTAPTGKDAEEEEKQPQGLRISPDASTVVLFPDFPEKQLPAGQPIYVLVGFHNKGEKDFIIESLDASFRYPQDYSYYIQNFTGTAYNTLVKPGEEASFKYGFHPHESYGGRPFGLTIMMLYKDSDGNQYGAGVFNETVTFHELEENFDGETFFLYVLLVAVGLLVIFGINYAFNKSGFKKQSRQAATETGTQNGRTDIDYDWLPKEAAAFNKPSPRQSPKRRRVKRSTGSGEE</sequence>
<evidence type="ECO:0000256" key="7">
    <source>
        <dbReference type="ARBA" id="ARBA00022989"/>
    </source>
</evidence>
<evidence type="ECO:0000256" key="14">
    <source>
        <dbReference type="SAM" id="SignalP"/>
    </source>
</evidence>
<evidence type="ECO:0000256" key="2">
    <source>
        <dbReference type="ARBA" id="ARBA00006776"/>
    </source>
</evidence>
<feature type="signal peptide" evidence="14">
    <location>
        <begin position="1"/>
        <end position="28"/>
    </location>
</feature>
<dbReference type="GeneID" id="100204271"/>
<keyword evidence="8 13" id="KW-0472">Membrane</keyword>
<feature type="region of interest" description="Disordered" evidence="12">
    <location>
        <begin position="34"/>
        <end position="83"/>
    </location>
</feature>
<evidence type="ECO:0000256" key="9">
    <source>
        <dbReference type="ARBA" id="ARBA00025620"/>
    </source>
</evidence>
<accession>T2MG75</accession>
<keyword evidence="6" id="KW-0256">Endoplasmic reticulum</keyword>
<dbReference type="Pfam" id="PF03896">
    <property type="entry name" value="TRAP_alpha"/>
    <property type="match status" value="1"/>
</dbReference>
<evidence type="ECO:0000313" key="15">
    <source>
        <dbReference type="EMBL" id="CDG70957.1"/>
    </source>
</evidence>
<evidence type="ECO:0000256" key="11">
    <source>
        <dbReference type="ARBA" id="ARBA00031071"/>
    </source>
</evidence>
<evidence type="ECO:0000256" key="1">
    <source>
        <dbReference type="ARBA" id="ARBA00004115"/>
    </source>
</evidence>
<evidence type="ECO:0000256" key="10">
    <source>
        <dbReference type="ARBA" id="ARBA00025854"/>
    </source>
</evidence>
<evidence type="ECO:0000256" key="3">
    <source>
        <dbReference type="ARBA" id="ARBA00020280"/>
    </source>
</evidence>
<dbReference type="EMBL" id="HAAD01004725">
    <property type="protein sequence ID" value="CDG70957.1"/>
    <property type="molecule type" value="mRNA"/>
</dbReference>
<comment type="similarity">
    <text evidence="2">Belongs to the TRAP-alpha family.</text>
</comment>
<keyword evidence="7 13" id="KW-1133">Transmembrane helix</keyword>
<dbReference type="InterPro" id="IPR005595">
    <property type="entry name" value="TRAP_alpha"/>
</dbReference>
<keyword evidence="4 13" id="KW-0812">Transmembrane</keyword>
<dbReference type="OMA" id="TFPYSFT"/>
<dbReference type="GO" id="GO:0005789">
    <property type="term" value="C:endoplasmic reticulum membrane"/>
    <property type="evidence" value="ECO:0007669"/>
    <property type="project" value="UniProtKB-SubCell"/>
</dbReference>
<dbReference type="PANTHER" id="PTHR12924">
    <property type="entry name" value="TRANSLOCON-ASSOCIATED PROTEIN, ALPHA SUBUNIT"/>
    <property type="match status" value="1"/>
</dbReference>
<comment type="subunit">
    <text evidence="10">Heterotetramer of TRAP-alpha, TRAP-beta, TRAP-delta and TRAP-gamma. Interacts with palmitoylated calnexin (CALX), the interaction is required for efficient folding of glycosylated proteins.</text>
</comment>
<protein>
    <recommendedName>
        <fullName evidence="3">Translocon-associated protein subunit alpha</fullName>
    </recommendedName>
    <alternativeName>
        <fullName evidence="11">Signal sequence receptor subunit alpha</fullName>
    </alternativeName>
</protein>
<dbReference type="OrthoDB" id="1926781at2759"/>
<evidence type="ECO:0000256" key="5">
    <source>
        <dbReference type="ARBA" id="ARBA00022729"/>
    </source>
</evidence>
<evidence type="ECO:0000256" key="6">
    <source>
        <dbReference type="ARBA" id="ARBA00022824"/>
    </source>
</evidence>